<dbReference type="GO" id="GO:0046933">
    <property type="term" value="F:proton-transporting ATP synthase activity, rotational mechanism"/>
    <property type="evidence" value="ECO:0007669"/>
    <property type="project" value="UniProtKB-UniRule"/>
</dbReference>
<dbReference type="Proteomes" id="UP000027153">
    <property type="component" value="Unassembled WGS sequence"/>
</dbReference>
<evidence type="ECO:0000256" key="9">
    <source>
        <dbReference type="SAM" id="Coils"/>
    </source>
</evidence>
<keyword evidence="5 8" id="KW-0406">Ion transport</keyword>
<dbReference type="Pfam" id="PF01991">
    <property type="entry name" value="vATP-synt_E"/>
    <property type="match status" value="1"/>
</dbReference>
<comment type="caution">
    <text evidence="10">The sequence shown here is derived from an EMBL/GenBank/DDBJ whole genome shotgun (WGS) entry which is preliminary data.</text>
</comment>
<reference evidence="10 11" key="1">
    <citation type="journal article" date="2013" name="Nature">
        <title>Anaerobic oxidation of methane coupled to nitrate reduction in a novel archaeal lineage.</title>
        <authorList>
            <person name="Haroon M.F."/>
            <person name="Hu S."/>
            <person name="Shi Y."/>
            <person name="Imelfort M."/>
            <person name="Keller J."/>
            <person name="Hugenholtz P."/>
            <person name="Yuan Z."/>
            <person name="Tyson G.W."/>
        </authorList>
    </citation>
    <scope>NUCLEOTIDE SEQUENCE [LARGE SCALE GENOMIC DNA]</scope>
    <source>
        <strain evidence="10 11">ANME-2d</strain>
    </source>
</reference>
<keyword evidence="7 8" id="KW-0066">ATP synthesis</keyword>
<dbReference type="GO" id="GO:0033178">
    <property type="term" value="C:proton-transporting two-sector ATPase complex, catalytic domain"/>
    <property type="evidence" value="ECO:0007669"/>
    <property type="project" value="InterPro"/>
</dbReference>
<comment type="function">
    <text evidence="8">Component of the A-type ATP synthase that produces ATP from ADP in the presence of a proton gradient across the membrane.</text>
</comment>
<comment type="subunit">
    <text evidence="8">Has multiple subunits with at least A(3), B(3), C, D, E, F, H, I and proteolipid K(x).</text>
</comment>
<dbReference type="OrthoDB" id="4691at2157"/>
<evidence type="ECO:0000256" key="4">
    <source>
        <dbReference type="ARBA" id="ARBA00022781"/>
    </source>
</evidence>
<keyword evidence="4 8" id="KW-0375">Hydrogen ion transport</keyword>
<comment type="subcellular location">
    <subcellularLocation>
        <location evidence="8">Cell membrane</location>
        <topology evidence="8">Peripheral membrane protein</topology>
    </subcellularLocation>
</comment>
<dbReference type="NCBIfam" id="NF002629">
    <property type="entry name" value="PRK02292.1"/>
    <property type="match status" value="1"/>
</dbReference>
<keyword evidence="9" id="KW-0175">Coiled coil</keyword>
<dbReference type="Gene3D" id="1.20.5.620">
    <property type="entry name" value="F1F0 ATP synthase subunit B, membrane domain"/>
    <property type="match status" value="1"/>
</dbReference>
<dbReference type="GO" id="GO:0005886">
    <property type="term" value="C:plasma membrane"/>
    <property type="evidence" value="ECO:0007669"/>
    <property type="project" value="UniProtKB-SubCell"/>
</dbReference>
<dbReference type="GO" id="GO:0005524">
    <property type="term" value="F:ATP binding"/>
    <property type="evidence" value="ECO:0007669"/>
    <property type="project" value="UniProtKB-UniRule"/>
</dbReference>
<dbReference type="PATRIC" id="fig|1392998.3.peg.2075"/>
<dbReference type="AlphaFoldDB" id="A0A062V6D1"/>
<evidence type="ECO:0000256" key="1">
    <source>
        <dbReference type="ARBA" id="ARBA00005901"/>
    </source>
</evidence>
<evidence type="ECO:0000313" key="10">
    <source>
        <dbReference type="EMBL" id="KCZ71344.1"/>
    </source>
</evidence>
<dbReference type="GO" id="GO:0046961">
    <property type="term" value="F:proton-transporting ATPase activity, rotational mechanism"/>
    <property type="evidence" value="ECO:0007669"/>
    <property type="project" value="InterPro"/>
</dbReference>
<keyword evidence="11" id="KW-1185">Reference proteome</keyword>
<dbReference type="GO" id="GO:0016787">
    <property type="term" value="F:hydrolase activity"/>
    <property type="evidence" value="ECO:0007669"/>
    <property type="project" value="UniProtKB-KW"/>
</dbReference>
<proteinExistence type="inferred from homology"/>
<feature type="coiled-coil region" evidence="9">
    <location>
        <begin position="26"/>
        <end position="53"/>
    </location>
</feature>
<dbReference type="SUPFAM" id="SSF160527">
    <property type="entry name" value="V-type ATPase subunit E-like"/>
    <property type="match status" value="1"/>
</dbReference>
<sequence length="183" mass="20646">MGLDAIVEEIRAKGKAEADRISGETYQEASKIIADAQSQAARIKAARQEAVRKEIDRMRQQELSSANLEVKRAMLNARKELLDEVYANAKDTINKFPAERNQKLLKLIIVKNEDSNTKIYSRAKDRSAVQKLTKLNYAGEIDCIGGVVIENEAGTEFLDLRYETILKNASERSLKEVSDILFR</sequence>
<keyword evidence="10" id="KW-0378">Hydrolase</keyword>
<evidence type="ECO:0000313" key="11">
    <source>
        <dbReference type="Proteomes" id="UP000027153"/>
    </source>
</evidence>
<dbReference type="InterPro" id="IPR002842">
    <property type="entry name" value="ATPase_V1_Esu"/>
</dbReference>
<gene>
    <name evidence="8" type="primary">atpE</name>
    <name evidence="10" type="ORF">ANME2D_02071</name>
</gene>
<dbReference type="EMBL" id="JMIY01000005">
    <property type="protein sequence ID" value="KCZ71344.1"/>
    <property type="molecule type" value="Genomic_DNA"/>
</dbReference>
<name>A0A062V6D1_9EURY</name>
<protein>
    <recommendedName>
        <fullName evidence="8">A-type ATP synthase subunit E</fullName>
    </recommendedName>
</protein>
<accession>A0A062V6D1</accession>
<dbReference type="RefSeq" id="WP_048091239.1">
    <property type="nucleotide sequence ID" value="NZ_JMIY01000005.1"/>
</dbReference>
<keyword evidence="2 8" id="KW-0813">Transport</keyword>
<evidence type="ECO:0000256" key="2">
    <source>
        <dbReference type="ARBA" id="ARBA00022448"/>
    </source>
</evidence>
<dbReference type="HAMAP" id="MF_00311">
    <property type="entry name" value="ATP_synth_E_arch"/>
    <property type="match status" value="1"/>
</dbReference>
<keyword evidence="6 8" id="KW-0472">Membrane</keyword>
<comment type="similarity">
    <text evidence="1 8">Belongs to the V-ATPase E subunit family.</text>
</comment>
<organism evidence="10 11">
    <name type="scientific">Candidatus Methanoperedens nitratireducens</name>
    <dbReference type="NCBI Taxonomy" id="1392998"/>
    <lineage>
        <taxon>Archaea</taxon>
        <taxon>Methanobacteriati</taxon>
        <taxon>Methanobacteriota</taxon>
        <taxon>Stenosarchaea group</taxon>
        <taxon>Methanomicrobia</taxon>
        <taxon>Methanosarcinales</taxon>
        <taxon>ANME-2 cluster</taxon>
        <taxon>Candidatus Methanoperedentaceae</taxon>
        <taxon>Candidatus Methanoperedens</taxon>
    </lineage>
</organism>
<dbReference type="GO" id="GO:0042777">
    <property type="term" value="P:proton motive force-driven plasma membrane ATP synthesis"/>
    <property type="evidence" value="ECO:0007669"/>
    <property type="project" value="UniProtKB-UniRule"/>
</dbReference>
<evidence type="ECO:0000256" key="8">
    <source>
        <dbReference type="HAMAP-Rule" id="MF_00311"/>
    </source>
</evidence>
<evidence type="ECO:0000256" key="7">
    <source>
        <dbReference type="ARBA" id="ARBA00023310"/>
    </source>
</evidence>
<keyword evidence="3 8" id="KW-1003">Cell membrane</keyword>
<evidence type="ECO:0000256" key="6">
    <source>
        <dbReference type="ARBA" id="ARBA00023136"/>
    </source>
</evidence>
<evidence type="ECO:0000256" key="5">
    <source>
        <dbReference type="ARBA" id="ARBA00023065"/>
    </source>
</evidence>
<evidence type="ECO:0000256" key="3">
    <source>
        <dbReference type="ARBA" id="ARBA00022475"/>
    </source>
</evidence>